<dbReference type="PANTHER" id="PTHR43581">
    <property type="entry name" value="ATP/GTP PHOSPHATASE"/>
    <property type="match status" value="1"/>
</dbReference>
<proteinExistence type="predicted"/>
<dbReference type="PANTHER" id="PTHR43581:SF4">
    <property type="entry name" value="ATP_GTP PHOSPHATASE"/>
    <property type="match status" value="1"/>
</dbReference>
<dbReference type="Pfam" id="PF13304">
    <property type="entry name" value="AAA_21"/>
    <property type="match status" value="1"/>
</dbReference>
<dbReference type="InterPro" id="IPR003593">
    <property type="entry name" value="AAA+_ATPase"/>
</dbReference>
<evidence type="ECO:0000313" key="2">
    <source>
        <dbReference type="EMBL" id="TKD03992.1"/>
    </source>
</evidence>
<dbReference type="InterPro" id="IPR003959">
    <property type="entry name" value="ATPase_AAA_core"/>
</dbReference>
<dbReference type="Gene3D" id="3.40.50.300">
    <property type="entry name" value="P-loop containing nucleotide triphosphate hydrolases"/>
    <property type="match status" value="1"/>
</dbReference>
<reference evidence="2 3" key="1">
    <citation type="submission" date="2019-04" db="EMBL/GenBank/DDBJ databases">
        <authorList>
            <person name="Li Y."/>
            <person name="Wang J."/>
        </authorList>
    </citation>
    <scope>NUCLEOTIDE SEQUENCE [LARGE SCALE GENOMIC DNA]</scope>
    <source>
        <strain evidence="2 3">DSM 14668</strain>
    </source>
</reference>
<keyword evidence="2" id="KW-0547">Nucleotide-binding</keyword>
<gene>
    <name evidence="2" type="ORF">E8A74_24390</name>
</gene>
<comment type="caution">
    <text evidence="2">The sequence shown here is derived from an EMBL/GenBank/DDBJ whole genome shotgun (WGS) entry which is preliminary data.</text>
</comment>
<name>A0A4U1J8K8_9BACT</name>
<dbReference type="InterPro" id="IPR027417">
    <property type="entry name" value="P-loop_NTPase"/>
</dbReference>
<dbReference type="OrthoDB" id="3237462at2"/>
<evidence type="ECO:0000313" key="3">
    <source>
        <dbReference type="Proteomes" id="UP000309215"/>
    </source>
</evidence>
<sequence>MKLVVEKVGRIEKAEIEIRPLTVFIGENGTGKTWTAMGLFALLKTSSGQGRNEKRVTQDVERLLADRAHEFVEQVEKTSGELLFEIRRSELLRLLPEQFEVRLDRIDGERLVGATLDERAQFRLTLTQHEFGRYPEDLLLRLKLSPGHLSATLFEGDSEPLVGTSFSTRDLREAVQAQLAILLSAWIRRMRILPVERDFLSPKYVQLLVQGIRLSLGQQAFCELLSFAQARGASPSREDQELVRLTGQVLGGRFGFEEPSASLVFKPEGANEPSMLPVAGCASMQKSLAGLQLFLETAERGDLLIIDEPELSAHPEAQVKLVELFALMIRRGIQLVLITHSPYILDRLSTLLELARLSEEQRARVADVLALGNPDAYVTPDEVAVCLPDRTQGGSLRSSARREGTHGRHLVPRQALGKAAISWAPEPLKRARSRKAGRAEMGWRGFSVQRVGLPLRGVWCTHGKSPRRASATVVAPCKTVLRRCTGAVAPVQGASRPRDGGVCTCASSDVAWDGGALSPCNHGERTSLAALARVQGTPRKWHGSRCAHARHASQRARVVLRACMARLAGGRVLLPARTGRTGRWLPRSAPARVRCGADVAGPRARARALGT</sequence>
<dbReference type="GO" id="GO:0016887">
    <property type="term" value="F:ATP hydrolysis activity"/>
    <property type="evidence" value="ECO:0007669"/>
    <property type="project" value="InterPro"/>
</dbReference>
<dbReference type="Proteomes" id="UP000309215">
    <property type="component" value="Unassembled WGS sequence"/>
</dbReference>
<dbReference type="SUPFAM" id="SSF52540">
    <property type="entry name" value="P-loop containing nucleoside triphosphate hydrolases"/>
    <property type="match status" value="1"/>
</dbReference>
<dbReference type="EMBL" id="SSMQ01000026">
    <property type="protein sequence ID" value="TKD03992.1"/>
    <property type="molecule type" value="Genomic_DNA"/>
</dbReference>
<dbReference type="GO" id="GO:0005524">
    <property type="term" value="F:ATP binding"/>
    <property type="evidence" value="ECO:0007669"/>
    <property type="project" value="UniProtKB-KW"/>
</dbReference>
<dbReference type="SMART" id="SM00382">
    <property type="entry name" value="AAA"/>
    <property type="match status" value="1"/>
</dbReference>
<protein>
    <submittedName>
        <fullName evidence="2">ATP-binding protein</fullName>
    </submittedName>
</protein>
<feature type="domain" description="AAA+ ATPase" evidence="1">
    <location>
        <begin position="18"/>
        <end position="375"/>
    </location>
</feature>
<accession>A0A4U1J8K8</accession>
<keyword evidence="3" id="KW-1185">Reference proteome</keyword>
<organism evidence="2 3">
    <name type="scientific">Polyangium fumosum</name>
    <dbReference type="NCBI Taxonomy" id="889272"/>
    <lineage>
        <taxon>Bacteria</taxon>
        <taxon>Pseudomonadati</taxon>
        <taxon>Myxococcota</taxon>
        <taxon>Polyangia</taxon>
        <taxon>Polyangiales</taxon>
        <taxon>Polyangiaceae</taxon>
        <taxon>Polyangium</taxon>
    </lineage>
</organism>
<dbReference type="AlphaFoldDB" id="A0A4U1J8K8"/>
<dbReference type="InterPro" id="IPR051396">
    <property type="entry name" value="Bact_Antivir_Def_Nuclease"/>
</dbReference>
<evidence type="ECO:0000259" key="1">
    <source>
        <dbReference type="SMART" id="SM00382"/>
    </source>
</evidence>
<keyword evidence="2" id="KW-0067">ATP-binding</keyword>